<organism evidence="1 2">
    <name type="scientific">Claviceps africana</name>
    <dbReference type="NCBI Taxonomy" id="83212"/>
    <lineage>
        <taxon>Eukaryota</taxon>
        <taxon>Fungi</taxon>
        <taxon>Dikarya</taxon>
        <taxon>Ascomycota</taxon>
        <taxon>Pezizomycotina</taxon>
        <taxon>Sordariomycetes</taxon>
        <taxon>Hypocreomycetidae</taxon>
        <taxon>Hypocreales</taxon>
        <taxon>Clavicipitaceae</taxon>
        <taxon>Claviceps</taxon>
    </lineage>
</organism>
<dbReference type="AlphaFoldDB" id="A0A8K0NEX2"/>
<protein>
    <submittedName>
        <fullName evidence="1">Uncharacterized protein</fullName>
    </submittedName>
</protein>
<accession>A0A8K0NEX2</accession>
<evidence type="ECO:0000313" key="2">
    <source>
        <dbReference type="Proteomes" id="UP000811619"/>
    </source>
</evidence>
<reference evidence="1" key="1">
    <citation type="journal article" date="2020" name="bioRxiv">
        <title>Whole genome comparisons of ergot fungi reveals the divergence and evolution of species within the genus Claviceps are the result of varying mechanisms driving genome evolution and host range expansion.</title>
        <authorList>
            <person name="Wyka S.A."/>
            <person name="Mondo S.J."/>
            <person name="Liu M."/>
            <person name="Dettman J."/>
            <person name="Nalam V."/>
            <person name="Broders K.D."/>
        </authorList>
    </citation>
    <scope>NUCLEOTIDE SEQUENCE</scope>
    <source>
        <strain evidence="1">CCC 489</strain>
    </source>
</reference>
<comment type="caution">
    <text evidence="1">The sequence shown here is derived from an EMBL/GenBank/DDBJ whole genome shotgun (WGS) entry which is preliminary data.</text>
</comment>
<dbReference type="Proteomes" id="UP000811619">
    <property type="component" value="Unassembled WGS sequence"/>
</dbReference>
<name>A0A8K0NEX2_9HYPO</name>
<keyword evidence="2" id="KW-1185">Reference proteome</keyword>
<gene>
    <name evidence="1" type="ORF">E4U42_007895</name>
</gene>
<dbReference type="OrthoDB" id="4870205at2759"/>
<evidence type="ECO:0000313" key="1">
    <source>
        <dbReference type="EMBL" id="KAG5915857.1"/>
    </source>
</evidence>
<dbReference type="EMBL" id="SRPY01000943">
    <property type="protein sequence ID" value="KAG5915857.1"/>
    <property type="molecule type" value="Genomic_DNA"/>
</dbReference>
<sequence length="77" mass="9022">MAENLFEAGRSREPESYGIPLRFREVIARTGVMATLYEVEDKYPRLGWSMLPTFFPGMLRDDEVKRWAEYEGRFAGK</sequence>
<proteinExistence type="predicted"/>